<dbReference type="EMBL" id="RCUV01000019">
    <property type="protein sequence ID" value="RLP68651.1"/>
    <property type="molecule type" value="Genomic_DNA"/>
</dbReference>
<feature type="transmembrane region" description="Helical" evidence="1">
    <location>
        <begin position="6"/>
        <end position="26"/>
    </location>
</feature>
<keyword evidence="1" id="KW-1133">Transmembrane helix</keyword>
<keyword evidence="3" id="KW-1185">Reference proteome</keyword>
<sequence length="252" mass="25811">MGAFLPLAVVLTGMLIVIGVVSLLAGRKPTDRANRDSAVLLITMIGAIAYAALVSVGTLWSVVSTLAAPHVDVSLPVMSFWPDPRPGVFDITGPTAQVVAGGFTVADVQVEGLDLPARSFLAAGTLVEGAVFILLATVIAMLCRQLRSEAPFASSLTSALTGAGITLGIGGIVWQVLSAIGAVLAAQQTLRIDGWASSTAVDPADATAHGLPEPSLAASIEFWPIFIGLALVAVAAAFRLGERMQSDTRGLV</sequence>
<keyword evidence="1" id="KW-0472">Membrane</keyword>
<dbReference type="RefSeq" id="WP_121673769.1">
    <property type="nucleotide sequence ID" value="NZ_BMXM01000003.1"/>
</dbReference>
<feature type="transmembrane region" description="Helical" evidence="1">
    <location>
        <begin position="222"/>
        <end position="241"/>
    </location>
</feature>
<dbReference type="AlphaFoldDB" id="A0A3L6ZM86"/>
<gene>
    <name evidence="2" type="ORF">D9V29_13055</name>
</gene>
<dbReference type="OrthoDB" id="5119249at2"/>
<dbReference type="Proteomes" id="UP000270299">
    <property type="component" value="Unassembled WGS sequence"/>
</dbReference>
<reference evidence="2 3" key="1">
    <citation type="submission" date="2018-10" db="EMBL/GenBank/DDBJ databases">
        <authorList>
            <person name="Li J."/>
        </authorList>
    </citation>
    <scope>NUCLEOTIDE SEQUENCE [LARGE SCALE GENOMIC DNA]</scope>
    <source>
        <strain evidence="2 3">CCTCC AB209002</strain>
    </source>
</reference>
<evidence type="ECO:0000313" key="3">
    <source>
        <dbReference type="Proteomes" id="UP000270299"/>
    </source>
</evidence>
<protein>
    <recommendedName>
        <fullName evidence="4">DUF2975 domain-containing protein</fullName>
    </recommendedName>
</protein>
<organism evidence="2 3">
    <name type="scientific">Mycetocola manganoxydans</name>
    <dbReference type="NCBI Taxonomy" id="699879"/>
    <lineage>
        <taxon>Bacteria</taxon>
        <taxon>Bacillati</taxon>
        <taxon>Actinomycetota</taxon>
        <taxon>Actinomycetes</taxon>
        <taxon>Micrococcales</taxon>
        <taxon>Microbacteriaceae</taxon>
        <taxon>Mycetocola</taxon>
    </lineage>
</organism>
<feature type="transmembrane region" description="Helical" evidence="1">
    <location>
        <begin position="155"/>
        <end position="177"/>
    </location>
</feature>
<proteinExistence type="predicted"/>
<feature type="transmembrane region" description="Helical" evidence="1">
    <location>
        <begin position="120"/>
        <end position="143"/>
    </location>
</feature>
<feature type="transmembrane region" description="Helical" evidence="1">
    <location>
        <begin position="38"/>
        <end position="63"/>
    </location>
</feature>
<evidence type="ECO:0000256" key="1">
    <source>
        <dbReference type="SAM" id="Phobius"/>
    </source>
</evidence>
<accession>A0A3L6ZM86</accession>
<evidence type="ECO:0000313" key="2">
    <source>
        <dbReference type="EMBL" id="RLP68651.1"/>
    </source>
</evidence>
<evidence type="ECO:0008006" key="4">
    <source>
        <dbReference type="Google" id="ProtNLM"/>
    </source>
</evidence>
<comment type="caution">
    <text evidence="2">The sequence shown here is derived from an EMBL/GenBank/DDBJ whole genome shotgun (WGS) entry which is preliminary data.</text>
</comment>
<name>A0A3L6ZM86_9MICO</name>
<keyword evidence="1" id="KW-0812">Transmembrane</keyword>